<proteinExistence type="predicted"/>
<gene>
    <name evidence="3" type="ORF">PLXY2_LOCUS6261</name>
</gene>
<dbReference type="SUPFAM" id="SSF52058">
    <property type="entry name" value="L domain-like"/>
    <property type="match status" value="1"/>
</dbReference>
<sequence length="677" mass="76744">MFKSHHTYFEMDLPYEVLVYLFKYLPPSDRQAASETCRTWYAAASDQCFVDNKAVVFYKAELYDGQEPLDILVKSPVDFSNFVFSDVEVSNKTKGFWDTLGENIKGITLRSCDTCEKMFVYIIEKCPNLEVLRIESCRELFMSGRLLEGKSDGITANSLENLKVLSLTENQYLTDALVSRFTDAAPKLEELDLSGCSLQFHLGLVKRFYPTTIENKPLTPSESVLTFYFVLQVIISRAPQMKRLKFSSTLIDGSALKLLADVEDLRLESLEMFGCDQLTNSGIVKLISYQTSLKVLNIGMCSRVTDQSVVNICRNLVNLESLNIQRCRAVTDLGIVELNKLKKLKTLNISQCELITKEGLENGLLSMKNEILEEFDIHSLNLDESGLIMISEKLPNLRSLDISYCFNAVTDKSIQLIFKNQVWLLCLKMSHCDKVTDAGLTGMGKAHDDEEAVVSNYDQCYTHHKIHLGSRAEEEILRDARRKRDVKKLCEKYSSDSYTGYSLERLKSLRELDISGCNKITDVSLTYAFYFKELAHLNMSMCQQVTHKGIEHLVKNCPSIEYFNLVDCYNLKDEAIKVIVKGLKRLKSLNLRGCNQLTNKTIDAVRDNCKKLKFLDVQGCRAISAETACTIGNIPTLHTVLVSKPTNYMTEDGLKDRAPAPTFLPALMRKLLSRRSP</sequence>
<protein>
    <submittedName>
        <fullName evidence="3">(diamondback moth) hypothetical protein</fullName>
    </submittedName>
</protein>
<accession>A0A8S4ENU2</accession>
<dbReference type="GO" id="GO:0031146">
    <property type="term" value="P:SCF-dependent proteasomal ubiquitin-dependent protein catabolic process"/>
    <property type="evidence" value="ECO:0007669"/>
    <property type="project" value="TreeGrafter"/>
</dbReference>
<name>A0A8S4ENU2_PLUXY</name>
<evidence type="ECO:0000256" key="1">
    <source>
        <dbReference type="ARBA" id="ARBA00022786"/>
    </source>
</evidence>
<dbReference type="Gene3D" id="3.80.10.10">
    <property type="entry name" value="Ribonuclease Inhibitor"/>
    <property type="match status" value="4"/>
</dbReference>
<dbReference type="SMART" id="SM00256">
    <property type="entry name" value="FBOX"/>
    <property type="match status" value="1"/>
</dbReference>
<organism evidence="3 4">
    <name type="scientific">Plutella xylostella</name>
    <name type="common">Diamondback moth</name>
    <name type="synonym">Plutella maculipennis</name>
    <dbReference type="NCBI Taxonomy" id="51655"/>
    <lineage>
        <taxon>Eukaryota</taxon>
        <taxon>Metazoa</taxon>
        <taxon>Ecdysozoa</taxon>
        <taxon>Arthropoda</taxon>
        <taxon>Hexapoda</taxon>
        <taxon>Insecta</taxon>
        <taxon>Pterygota</taxon>
        <taxon>Neoptera</taxon>
        <taxon>Endopterygota</taxon>
        <taxon>Lepidoptera</taxon>
        <taxon>Glossata</taxon>
        <taxon>Ditrysia</taxon>
        <taxon>Yponomeutoidea</taxon>
        <taxon>Plutellidae</taxon>
        <taxon>Plutella</taxon>
    </lineage>
</organism>
<dbReference type="GO" id="GO:0019005">
    <property type="term" value="C:SCF ubiquitin ligase complex"/>
    <property type="evidence" value="ECO:0007669"/>
    <property type="project" value="TreeGrafter"/>
</dbReference>
<dbReference type="Pfam" id="PF12937">
    <property type="entry name" value="F-box-like"/>
    <property type="match status" value="1"/>
</dbReference>
<dbReference type="InterPro" id="IPR001611">
    <property type="entry name" value="Leu-rich_rpt"/>
</dbReference>
<dbReference type="InterPro" id="IPR032675">
    <property type="entry name" value="LRR_dom_sf"/>
</dbReference>
<dbReference type="Pfam" id="PF25372">
    <property type="entry name" value="DUF7885"/>
    <property type="match status" value="2"/>
</dbReference>
<reference evidence="3" key="1">
    <citation type="submission" date="2020-11" db="EMBL/GenBank/DDBJ databases">
        <authorList>
            <person name="Whiteford S."/>
        </authorList>
    </citation>
    <scope>NUCLEOTIDE SEQUENCE</scope>
</reference>
<keyword evidence="4" id="KW-1185">Reference proteome</keyword>
<dbReference type="InterPro" id="IPR057207">
    <property type="entry name" value="FBXL15_LRR"/>
</dbReference>
<dbReference type="Proteomes" id="UP000653454">
    <property type="component" value="Unassembled WGS sequence"/>
</dbReference>
<dbReference type="InterPro" id="IPR006553">
    <property type="entry name" value="Leu-rich_rpt_Cys-con_subtyp"/>
</dbReference>
<dbReference type="SUPFAM" id="SSF81383">
    <property type="entry name" value="F-box domain"/>
    <property type="match status" value="1"/>
</dbReference>
<dbReference type="AlphaFoldDB" id="A0A8S4ENU2"/>
<dbReference type="Gene3D" id="1.20.1280.50">
    <property type="match status" value="1"/>
</dbReference>
<dbReference type="PROSITE" id="PS50181">
    <property type="entry name" value="FBOX"/>
    <property type="match status" value="1"/>
</dbReference>
<evidence type="ECO:0000259" key="2">
    <source>
        <dbReference type="PROSITE" id="PS50181"/>
    </source>
</evidence>
<comment type="caution">
    <text evidence="3">The sequence shown here is derived from an EMBL/GenBank/DDBJ whole genome shotgun (WGS) entry which is preliminary data.</text>
</comment>
<keyword evidence="1" id="KW-0833">Ubl conjugation pathway</keyword>
<dbReference type="EMBL" id="CAJHNJ030000020">
    <property type="protein sequence ID" value="CAG9117522.1"/>
    <property type="molecule type" value="Genomic_DNA"/>
</dbReference>
<dbReference type="Pfam" id="PF13516">
    <property type="entry name" value="LRR_6"/>
    <property type="match status" value="1"/>
</dbReference>
<dbReference type="InterPro" id="IPR036047">
    <property type="entry name" value="F-box-like_dom_sf"/>
</dbReference>
<dbReference type="SMART" id="SM00367">
    <property type="entry name" value="LRR_CC"/>
    <property type="match status" value="10"/>
</dbReference>
<evidence type="ECO:0000313" key="4">
    <source>
        <dbReference type="Proteomes" id="UP000653454"/>
    </source>
</evidence>
<evidence type="ECO:0000313" key="3">
    <source>
        <dbReference type="EMBL" id="CAG9117522.1"/>
    </source>
</evidence>
<dbReference type="InterPro" id="IPR001810">
    <property type="entry name" value="F-box_dom"/>
</dbReference>
<dbReference type="PANTHER" id="PTHR13318">
    <property type="entry name" value="PARTNER OF PAIRED, ISOFORM B-RELATED"/>
    <property type="match status" value="1"/>
</dbReference>
<feature type="domain" description="F-box" evidence="2">
    <location>
        <begin position="7"/>
        <end position="60"/>
    </location>
</feature>